<dbReference type="Gene3D" id="3.20.20.140">
    <property type="entry name" value="Metal-dependent hydrolases"/>
    <property type="match status" value="1"/>
</dbReference>
<dbReference type="PANTHER" id="PTHR42924:SF3">
    <property type="entry name" value="POLYMERASE_HISTIDINOL PHOSPHATASE N-TERMINAL DOMAIN-CONTAINING PROTEIN"/>
    <property type="match status" value="1"/>
</dbReference>
<dbReference type="GO" id="GO:0035312">
    <property type="term" value="F:5'-3' DNA exonuclease activity"/>
    <property type="evidence" value="ECO:0007669"/>
    <property type="project" value="TreeGrafter"/>
</dbReference>
<feature type="domain" description="Polymerase/histidinol phosphatase N-terminal" evidence="1">
    <location>
        <begin position="5"/>
        <end position="70"/>
    </location>
</feature>
<evidence type="ECO:0000313" key="3">
    <source>
        <dbReference type="Proteomes" id="UP000537131"/>
    </source>
</evidence>
<dbReference type="InterPro" id="IPR003141">
    <property type="entry name" value="Pol/His_phosphatase_N"/>
</dbReference>
<dbReference type="Proteomes" id="UP000537131">
    <property type="component" value="Unassembled WGS sequence"/>
</dbReference>
<dbReference type="InterPro" id="IPR004013">
    <property type="entry name" value="PHP_dom"/>
</dbReference>
<keyword evidence="3" id="KW-1185">Reference proteome</keyword>
<dbReference type="SUPFAM" id="SSF89550">
    <property type="entry name" value="PHP domain-like"/>
    <property type="match status" value="1"/>
</dbReference>
<organism evidence="2 3">
    <name type="scientific">Clostridium muellerianum</name>
    <dbReference type="NCBI Taxonomy" id="2716538"/>
    <lineage>
        <taxon>Bacteria</taxon>
        <taxon>Bacillati</taxon>
        <taxon>Bacillota</taxon>
        <taxon>Clostridia</taxon>
        <taxon>Eubacteriales</taxon>
        <taxon>Clostridiaceae</taxon>
        <taxon>Clostridium</taxon>
    </lineage>
</organism>
<evidence type="ECO:0000259" key="1">
    <source>
        <dbReference type="SMART" id="SM00481"/>
    </source>
</evidence>
<gene>
    <name evidence="2" type="ORF">HBE96_08120</name>
</gene>
<sequence>MYTKGDFHLHTTASDGKFSPKELVAMAKKENIDIMSITDHDTIHGIDEAVQEGKRLGIKVVPGIELSTLYREENVHILGYFNDTSKIGCELKNYLKGMHEYRTYRGKKIVENLDRIFNIKLNYEKILNDAEGIIARPHIAKAIISAGYKYPWDYIFTNFIGENSPAYVPNRKLDTKDGIKLLKKNNALVVLAHPVLIKNIDITEILNMPFDGIEAIYSMNSANDTKIFKTLSEKHNKIITAGSDFHGITKEDSKHPLKIGQVSLDEKNIKIFLEKLKEV</sequence>
<dbReference type="InterPro" id="IPR016195">
    <property type="entry name" value="Pol/histidinol_Pase-like"/>
</dbReference>
<protein>
    <submittedName>
        <fullName evidence="2">PHP domain-containing protein</fullName>
    </submittedName>
</protein>
<dbReference type="SMART" id="SM00481">
    <property type="entry name" value="POLIIIAc"/>
    <property type="match status" value="1"/>
</dbReference>
<dbReference type="InterPro" id="IPR052018">
    <property type="entry name" value="PHP_domain"/>
</dbReference>
<dbReference type="EMBL" id="JABBNI010000014">
    <property type="protein sequence ID" value="NMM62659.1"/>
    <property type="molecule type" value="Genomic_DNA"/>
</dbReference>
<dbReference type="Pfam" id="PF02811">
    <property type="entry name" value="PHP"/>
    <property type="match status" value="1"/>
</dbReference>
<reference evidence="2 3" key="2">
    <citation type="submission" date="2020-06" db="EMBL/GenBank/DDBJ databases">
        <title>Complete Genome Sequence of Clostridium muelleri sp. nov. P21T, an Acid-Alcohol Producing Acetogen Isolated from Old Hay.</title>
        <authorList>
            <person name="Duncan K.E."/>
            <person name="Tanner R.S."/>
        </authorList>
    </citation>
    <scope>NUCLEOTIDE SEQUENCE [LARGE SCALE GENOMIC DNA]</scope>
    <source>
        <strain evidence="2 3">P21</strain>
    </source>
</reference>
<proteinExistence type="predicted"/>
<dbReference type="AlphaFoldDB" id="A0A7Y0EFQ6"/>
<dbReference type="CDD" id="cd07438">
    <property type="entry name" value="PHP_HisPPase_AMP"/>
    <property type="match status" value="1"/>
</dbReference>
<reference evidence="2 3" key="1">
    <citation type="submission" date="2020-04" db="EMBL/GenBank/DDBJ databases">
        <authorList>
            <person name="Doyle D.A."/>
        </authorList>
    </citation>
    <scope>NUCLEOTIDE SEQUENCE [LARGE SCALE GENOMIC DNA]</scope>
    <source>
        <strain evidence="2 3">P21</strain>
    </source>
</reference>
<comment type="caution">
    <text evidence="2">The sequence shown here is derived from an EMBL/GenBank/DDBJ whole genome shotgun (WGS) entry which is preliminary data.</text>
</comment>
<dbReference type="Gene3D" id="1.10.150.650">
    <property type="match status" value="1"/>
</dbReference>
<dbReference type="PANTHER" id="PTHR42924">
    <property type="entry name" value="EXONUCLEASE"/>
    <property type="match status" value="1"/>
</dbReference>
<dbReference type="RefSeq" id="WP_169297259.1">
    <property type="nucleotide sequence ID" value="NZ_JABBNI010000014.1"/>
</dbReference>
<dbReference type="GO" id="GO:0004534">
    <property type="term" value="F:5'-3' RNA exonuclease activity"/>
    <property type="evidence" value="ECO:0007669"/>
    <property type="project" value="TreeGrafter"/>
</dbReference>
<evidence type="ECO:0000313" key="2">
    <source>
        <dbReference type="EMBL" id="NMM62659.1"/>
    </source>
</evidence>
<name>A0A7Y0EFQ6_9CLOT</name>
<accession>A0A7Y0EFQ6</accession>